<keyword evidence="6" id="KW-0238">DNA-binding</keyword>
<accession>X1QAW0</accession>
<keyword evidence="5" id="KW-0446">Lipid-binding</keyword>
<dbReference type="GO" id="GO:0003688">
    <property type="term" value="F:DNA replication origin binding"/>
    <property type="evidence" value="ECO:0007669"/>
    <property type="project" value="InterPro"/>
</dbReference>
<dbReference type="GO" id="GO:0005886">
    <property type="term" value="C:plasma membrane"/>
    <property type="evidence" value="ECO:0007669"/>
    <property type="project" value="TreeGrafter"/>
</dbReference>
<dbReference type="InterPro" id="IPR010921">
    <property type="entry name" value="Trp_repressor/repl_initiator"/>
</dbReference>
<keyword evidence="1" id="KW-0963">Cytoplasm</keyword>
<dbReference type="InterPro" id="IPR018312">
    <property type="entry name" value="Chromosome_initiator_DnaA_CS"/>
</dbReference>
<keyword evidence="4" id="KW-0067">ATP-binding</keyword>
<evidence type="ECO:0000256" key="2">
    <source>
        <dbReference type="ARBA" id="ARBA00022705"/>
    </source>
</evidence>
<dbReference type="AlphaFoldDB" id="X1QAW0"/>
<dbReference type="CDD" id="cd06571">
    <property type="entry name" value="Bac_DnaA_C"/>
    <property type="match status" value="1"/>
</dbReference>
<reference evidence="8" key="1">
    <citation type="journal article" date="2014" name="Front. Microbiol.">
        <title>High frequency of phylogenetically diverse reductive dehalogenase-homologous genes in deep subseafloor sedimentary metagenomes.</title>
        <authorList>
            <person name="Kawai M."/>
            <person name="Futagami T."/>
            <person name="Toyoda A."/>
            <person name="Takaki Y."/>
            <person name="Nishi S."/>
            <person name="Hori S."/>
            <person name="Arai W."/>
            <person name="Tsubouchi T."/>
            <person name="Morono Y."/>
            <person name="Uchiyama I."/>
            <person name="Ito T."/>
            <person name="Fujiyama A."/>
            <person name="Inagaki F."/>
            <person name="Takami H."/>
        </authorList>
    </citation>
    <scope>NUCLEOTIDE SEQUENCE</scope>
    <source>
        <strain evidence="8">Expedition CK06-06</strain>
    </source>
</reference>
<sequence length="146" mass="16382">SLCSLIRLSSNKNIPTLLLRVVAFSSLLKNEVSLELTKEVLKDTLFIEEEKRISIDLIQRVVANYFGLHISDMRAKRRTQAVAFPRQIAMYLARELTDLSLPAIGEGFGGRDHTTVIHACNKIGSQLKSDVHLSRTIDYLITESKG</sequence>
<name>X1QAW0_9ZZZZ</name>
<gene>
    <name evidence="8" type="ORF">S06H3_59771</name>
</gene>
<dbReference type="FunFam" id="1.10.1750.10:FF:000002">
    <property type="entry name" value="Chromosomal replication initiator protein DnaA"/>
    <property type="match status" value="1"/>
</dbReference>
<dbReference type="GO" id="GO:0008289">
    <property type="term" value="F:lipid binding"/>
    <property type="evidence" value="ECO:0007669"/>
    <property type="project" value="UniProtKB-KW"/>
</dbReference>
<dbReference type="GO" id="GO:0006275">
    <property type="term" value="P:regulation of DNA replication"/>
    <property type="evidence" value="ECO:0007669"/>
    <property type="project" value="InterPro"/>
</dbReference>
<dbReference type="EMBL" id="BARV01038888">
    <property type="protein sequence ID" value="GAI51941.1"/>
    <property type="molecule type" value="Genomic_DNA"/>
</dbReference>
<feature type="non-terminal residue" evidence="8">
    <location>
        <position position="1"/>
    </location>
</feature>
<evidence type="ECO:0000256" key="1">
    <source>
        <dbReference type="ARBA" id="ARBA00022490"/>
    </source>
</evidence>
<feature type="domain" description="Chromosomal replication initiator DnaA C-terminal" evidence="7">
    <location>
        <begin position="54"/>
        <end position="123"/>
    </location>
</feature>
<dbReference type="InterPro" id="IPR013159">
    <property type="entry name" value="DnaA_C"/>
</dbReference>
<organism evidence="8">
    <name type="scientific">marine sediment metagenome</name>
    <dbReference type="NCBI Taxonomy" id="412755"/>
    <lineage>
        <taxon>unclassified sequences</taxon>
        <taxon>metagenomes</taxon>
        <taxon>ecological metagenomes</taxon>
    </lineage>
</organism>
<evidence type="ECO:0000259" key="7">
    <source>
        <dbReference type="SMART" id="SM00760"/>
    </source>
</evidence>
<dbReference type="SMART" id="SM00760">
    <property type="entry name" value="Bac_DnaA_C"/>
    <property type="match status" value="1"/>
</dbReference>
<dbReference type="GO" id="GO:0005524">
    <property type="term" value="F:ATP binding"/>
    <property type="evidence" value="ECO:0007669"/>
    <property type="project" value="UniProtKB-KW"/>
</dbReference>
<dbReference type="SUPFAM" id="SSF48295">
    <property type="entry name" value="TrpR-like"/>
    <property type="match status" value="1"/>
</dbReference>
<dbReference type="PANTHER" id="PTHR30050">
    <property type="entry name" value="CHROMOSOMAL REPLICATION INITIATOR PROTEIN DNAA"/>
    <property type="match status" value="1"/>
</dbReference>
<keyword evidence="2" id="KW-0235">DNA replication</keyword>
<dbReference type="PROSITE" id="PS01008">
    <property type="entry name" value="DNAA"/>
    <property type="match status" value="1"/>
</dbReference>
<protein>
    <recommendedName>
        <fullName evidence="7">Chromosomal replication initiator DnaA C-terminal domain-containing protein</fullName>
    </recommendedName>
</protein>
<dbReference type="PANTHER" id="PTHR30050:SF2">
    <property type="entry name" value="CHROMOSOMAL REPLICATION INITIATOR PROTEIN DNAA"/>
    <property type="match status" value="1"/>
</dbReference>
<comment type="caution">
    <text evidence="8">The sequence shown here is derived from an EMBL/GenBank/DDBJ whole genome shotgun (WGS) entry which is preliminary data.</text>
</comment>
<evidence type="ECO:0000256" key="5">
    <source>
        <dbReference type="ARBA" id="ARBA00023121"/>
    </source>
</evidence>
<evidence type="ECO:0000256" key="3">
    <source>
        <dbReference type="ARBA" id="ARBA00022741"/>
    </source>
</evidence>
<dbReference type="GO" id="GO:0006270">
    <property type="term" value="P:DNA replication initiation"/>
    <property type="evidence" value="ECO:0007669"/>
    <property type="project" value="InterPro"/>
</dbReference>
<evidence type="ECO:0000313" key="8">
    <source>
        <dbReference type="EMBL" id="GAI51941.1"/>
    </source>
</evidence>
<evidence type="ECO:0000256" key="6">
    <source>
        <dbReference type="ARBA" id="ARBA00023125"/>
    </source>
</evidence>
<dbReference type="Gene3D" id="1.10.1750.10">
    <property type="match status" value="1"/>
</dbReference>
<evidence type="ECO:0000256" key="4">
    <source>
        <dbReference type="ARBA" id="ARBA00022840"/>
    </source>
</evidence>
<proteinExistence type="predicted"/>
<keyword evidence="3" id="KW-0547">Nucleotide-binding</keyword>
<dbReference type="Pfam" id="PF08299">
    <property type="entry name" value="Bac_DnaA_C"/>
    <property type="match status" value="1"/>
</dbReference>